<accession>A0A8J3TA09</accession>
<dbReference type="PRINTS" id="PR00844">
    <property type="entry name" value="GLHYDRLASE48"/>
</dbReference>
<evidence type="ECO:0000256" key="6">
    <source>
        <dbReference type="ARBA" id="ARBA00023326"/>
    </source>
</evidence>
<feature type="active site" description="Nucleophile" evidence="7">
    <location>
        <position position="568"/>
    </location>
</feature>
<evidence type="ECO:0000256" key="8">
    <source>
        <dbReference type="SAM" id="SignalP"/>
    </source>
</evidence>
<dbReference type="Gene3D" id="2.60.40.10">
    <property type="entry name" value="Immunoglobulins"/>
    <property type="match status" value="1"/>
</dbReference>
<dbReference type="InterPro" id="IPR027390">
    <property type="entry name" value="Endoglucanase_F_dom3"/>
</dbReference>
<dbReference type="Gene3D" id="4.10.870.10">
    <property type="entry name" value="Endo-1,4-beta-glucanase f. Domain 3"/>
    <property type="match status" value="1"/>
</dbReference>
<evidence type="ECO:0000259" key="9">
    <source>
        <dbReference type="PROSITE" id="PS51173"/>
    </source>
</evidence>
<feature type="active site" description="Proton donor" evidence="7">
    <location>
        <position position="396"/>
    </location>
</feature>
<keyword evidence="11" id="KW-1185">Reference proteome</keyword>
<evidence type="ECO:0000256" key="3">
    <source>
        <dbReference type="ARBA" id="ARBA00023001"/>
    </source>
</evidence>
<dbReference type="PROSITE" id="PS51173">
    <property type="entry name" value="CBM2"/>
    <property type="match status" value="1"/>
</dbReference>
<dbReference type="PROSITE" id="PS51318">
    <property type="entry name" value="TAT"/>
    <property type="match status" value="1"/>
</dbReference>
<comment type="caution">
    <text evidence="10">The sequence shown here is derived from an EMBL/GenBank/DDBJ whole genome shotgun (WGS) entry which is preliminary data.</text>
</comment>
<name>A0A8J3TA09_9ACTN</name>
<keyword evidence="3" id="KW-0136">Cellulose degradation</keyword>
<dbReference type="SUPFAM" id="SSF49384">
    <property type="entry name" value="Carbohydrate-binding domain"/>
    <property type="match status" value="1"/>
</dbReference>
<dbReference type="Gene3D" id="2.170.160.10">
    <property type="entry name" value="Endo-1,4-beta-glucanase f. Domain 2"/>
    <property type="match status" value="1"/>
</dbReference>
<dbReference type="InterPro" id="IPR000556">
    <property type="entry name" value="Glyco_hydro_48F"/>
</dbReference>
<dbReference type="Pfam" id="PF17957">
    <property type="entry name" value="Big_7"/>
    <property type="match status" value="1"/>
</dbReference>
<keyword evidence="6" id="KW-0624">Polysaccharide degradation</keyword>
<gene>
    <name evidence="10" type="ORF">Pme01_10130</name>
</gene>
<evidence type="ECO:0000256" key="7">
    <source>
        <dbReference type="PIRSR" id="PIRSR600556-1"/>
    </source>
</evidence>
<dbReference type="InterPro" id="IPR023309">
    <property type="entry name" value="Endo-1-4-beta-glucanase_dom2"/>
</dbReference>
<dbReference type="GO" id="GO:0008810">
    <property type="term" value="F:cellulase activity"/>
    <property type="evidence" value="ECO:0007669"/>
    <property type="project" value="InterPro"/>
</dbReference>
<protein>
    <submittedName>
        <fullName evidence="10">Cellulose 1,4-beta-cellobiosidase</fullName>
    </submittedName>
</protein>
<evidence type="ECO:0000256" key="1">
    <source>
        <dbReference type="ARBA" id="ARBA00022729"/>
    </source>
</evidence>
<organism evidence="10 11">
    <name type="scientific">Planosporangium mesophilum</name>
    <dbReference type="NCBI Taxonomy" id="689768"/>
    <lineage>
        <taxon>Bacteria</taxon>
        <taxon>Bacillati</taxon>
        <taxon>Actinomycetota</taxon>
        <taxon>Actinomycetes</taxon>
        <taxon>Micromonosporales</taxon>
        <taxon>Micromonosporaceae</taxon>
        <taxon>Planosporangium</taxon>
    </lineage>
</organism>
<evidence type="ECO:0000313" key="10">
    <source>
        <dbReference type="EMBL" id="GII21416.1"/>
    </source>
</evidence>
<feature type="signal peptide" evidence="8">
    <location>
        <begin position="1"/>
        <end position="39"/>
    </location>
</feature>
<dbReference type="SUPFAM" id="SSF48208">
    <property type="entry name" value="Six-hairpin glycosidases"/>
    <property type="match status" value="1"/>
</dbReference>
<evidence type="ECO:0000256" key="2">
    <source>
        <dbReference type="ARBA" id="ARBA00022801"/>
    </source>
</evidence>
<evidence type="ECO:0000256" key="5">
    <source>
        <dbReference type="ARBA" id="ARBA00023295"/>
    </source>
</evidence>
<dbReference type="InterPro" id="IPR012291">
    <property type="entry name" value="CBM2_carb-bd_dom_sf"/>
</dbReference>
<dbReference type="InterPro" id="IPR006311">
    <property type="entry name" value="TAT_signal"/>
</dbReference>
<dbReference type="Pfam" id="PF02011">
    <property type="entry name" value="Glyco_hydro_48"/>
    <property type="match status" value="1"/>
</dbReference>
<dbReference type="EMBL" id="BOON01000007">
    <property type="protein sequence ID" value="GII21416.1"/>
    <property type="molecule type" value="Genomic_DNA"/>
</dbReference>
<dbReference type="Gene3D" id="1.50.10.10">
    <property type="match status" value="1"/>
</dbReference>
<dbReference type="Gene3D" id="2.60.40.290">
    <property type="match status" value="1"/>
</dbReference>
<dbReference type="InterPro" id="IPR008928">
    <property type="entry name" value="6-hairpin_glycosidase_sf"/>
</dbReference>
<dbReference type="SMART" id="SM00637">
    <property type="entry name" value="CBD_II"/>
    <property type="match status" value="1"/>
</dbReference>
<dbReference type="GO" id="GO:0030247">
    <property type="term" value="F:polysaccharide binding"/>
    <property type="evidence" value="ECO:0007669"/>
    <property type="project" value="UniProtKB-UniRule"/>
</dbReference>
<dbReference type="Proteomes" id="UP000599074">
    <property type="component" value="Unassembled WGS sequence"/>
</dbReference>
<dbReference type="RefSeq" id="WP_203935436.1">
    <property type="nucleotide sequence ID" value="NZ_BOON01000007.1"/>
</dbReference>
<evidence type="ECO:0000256" key="4">
    <source>
        <dbReference type="ARBA" id="ARBA00023277"/>
    </source>
</evidence>
<keyword evidence="1 8" id="KW-0732">Signal</keyword>
<dbReference type="InterPro" id="IPR001919">
    <property type="entry name" value="CBD2"/>
</dbReference>
<feature type="chain" id="PRO_5035201728" evidence="8">
    <location>
        <begin position="40"/>
        <end position="980"/>
    </location>
</feature>
<sequence>MRFPSLRARRSRLRRAVAAAGAVTLSGGLIAVAAQPALAATGCKVVYTVQSQWSGGFTGNISITNLGDPLTNWKLEYDFPDAAAQKVSQGWNGTFNQSGKHVTVTNMSWNGSLATNATVNPGFNGTFGSSNPVPTAFTLNGTACNGSTAAPTVQITSPAANTRFTAPATIPIAASATAGSGTTISKVEFYHDGLLLGTDTTAPYTYDWTGVPAQTAAYHLQAIAYDAAGVKSSTADVPVFVDASTGPAVVTDTTAVTLQPGGSATFKVSLSKQPSANTSVSVTRSAGATTISATPATLAFTTANWNTPQTVTVSATAAATANSSATFTVSGTGVGSANVTATVTAPGGGTDDRFTQMYNMIKNPSNGYFSPEGVPYHSIETFMVEAPDQGHETTSEAFSYWLWLEAEHGQATGDWAPFNTAWQTMEKYIIPSHADQPTNSFYGPSKPATYAPEWPQPSQYPTQMDSGVTPGQDPISAELKSAYGTDDIYGMHWLLDVDNTYGFGHCGDKTSRVTYINTYQRGPQESVFETVPQPSCDTFAAGGPNGFLDLFIKDSSYAKQWKYTNAPDADARAVQAAYWAYTWANAQGKGSQVSSAVANAAKMGDYLRYSFFDKYFKNPGCTTPSCPAGTGKSSSNYLLSWYYAWGGAMDSSAGWAWRIGSSHDHQGYQNPMAAWALSNVAALAPKSSTGKSDWQTSLNRQIEFYTWLQSAEGAIAGGATNSWDGHYATPPAGTPTFYGLAYDWQPVYHDPPSNQWFGFQAWSVERVAEYYYASGDAKAKAVLDKWVAWAMANTTIGSNGDYQIPSTLTWSGQPNTWNPSSPAANTGLHVSIKDYTNDVGVAGSYAKLLAYYAAKSGNTQAKTLAKQLLDGIWLHKDSKGVSVPETKTDYNRLDDPYDASTGQGLYIPPGWTGKMPNGDVIKAGDSFLDIRSFYKNDPDWPKVQAYLNGGSAPVFNYHRFWAQVDVATGFADFARLFPNG</sequence>
<dbReference type="GO" id="GO:0030245">
    <property type="term" value="P:cellulose catabolic process"/>
    <property type="evidence" value="ECO:0007669"/>
    <property type="project" value="UniProtKB-KW"/>
</dbReference>
<dbReference type="InterPro" id="IPR013783">
    <property type="entry name" value="Ig-like_fold"/>
</dbReference>
<evidence type="ECO:0000313" key="11">
    <source>
        <dbReference type="Proteomes" id="UP000599074"/>
    </source>
</evidence>
<dbReference type="Pfam" id="PF00553">
    <property type="entry name" value="CBM_2"/>
    <property type="match status" value="1"/>
</dbReference>
<keyword evidence="5" id="KW-0326">Glycosidase</keyword>
<keyword evidence="4" id="KW-0119">Carbohydrate metabolism</keyword>
<keyword evidence="2" id="KW-0378">Hydrolase</keyword>
<feature type="domain" description="CBM2" evidence="9">
    <location>
        <begin position="36"/>
        <end position="147"/>
    </location>
</feature>
<dbReference type="AlphaFoldDB" id="A0A8J3TA09"/>
<reference evidence="10" key="1">
    <citation type="submission" date="2021-01" db="EMBL/GenBank/DDBJ databases">
        <title>Whole genome shotgun sequence of Planosporangium mesophilum NBRC 109066.</title>
        <authorList>
            <person name="Komaki H."/>
            <person name="Tamura T."/>
        </authorList>
    </citation>
    <scope>NUCLEOTIDE SEQUENCE</scope>
    <source>
        <strain evidence="10">NBRC 109066</strain>
    </source>
</reference>
<dbReference type="InterPro" id="IPR008965">
    <property type="entry name" value="CBM2/CBM3_carb-bd_dom_sf"/>
</dbReference>
<proteinExistence type="predicted"/>
<dbReference type="InterPro" id="IPR012341">
    <property type="entry name" value="6hp_glycosidase-like_sf"/>
</dbReference>